<dbReference type="AlphaFoldDB" id="A0A2I0JF71"/>
<dbReference type="Proteomes" id="UP000233551">
    <property type="component" value="Unassembled WGS sequence"/>
</dbReference>
<protein>
    <submittedName>
        <fullName evidence="1">Uncharacterized protein</fullName>
    </submittedName>
</protein>
<name>A0A2I0JF71_PUNGR</name>
<organism evidence="1 2">
    <name type="scientific">Punica granatum</name>
    <name type="common">Pomegranate</name>
    <dbReference type="NCBI Taxonomy" id="22663"/>
    <lineage>
        <taxon>Eukaryota</taxon>
        <taxon>Viridiplantae</taxon>
        <taxon>Streptophyta</taxon>
        <taxon>Embryophyta</taxon>
        <taxon>Tracheophyta</taxon>
        <taxon>Spermatophyta</taxon>
        <taxon>Magnoliopsida</taxon>
        <taxon>eudicotyledons</taxon>
        <taxon>Gunneridae</taxon>
        <taxon>Pentapetalae</taxon>
        <taxon>rosids</taxon>
        <taxon>malvids</taxon>
        <taxon>Myrtales</taxon>
        <taxon>Lythraceae</taxon>
        <taxon>Punica</taxon>
    </lineage>
</organism>
<comment type="caution">
    <text evidence="1">The sequence shown here is derived from an EMBL/GenBank/DDBJ whole genome shotgun (WGS) entry which is preliminary data.</text>
</comment>
<proteinExistence type="predicted"/>
<gene>
    <name evidence="1" type="ORF">CRG98_024761</name>
</gene>
<keyword evidence="2" id="KW-1185">Reference proteome</keyword>
<evidence type="ECO:0000313" key="2">
    <source>
        <dbReference type="Proteomes" id="UP000233551"/>
    </source>
</evidence>
<accession>A0A2I0JF71</accession>
<reference evidence="1 2" key="1">
    <citation type="submission" date="2017-11" db="EMBL/GenBank/DDBJ databases">
        <title>De-novo sequencing of pomegranate (Punica granatum L.) genome.</title>
        <authorList>
            <person name="Akparov Z."/>
            <person name="Amiraslanov A."/>
            <person name="Hajiyeva S."/>
            <person name="Abbasov M."/>
            <person name="Kaur K."/>
            <person name="Hamwieh A."/>
            <person name="Solovyev V."/>
            <person name="Salamov A."/>
            <person name="Braich B."/>
            <person name="Kosarev P."/>
            <person name="Mahmoud A."/>
            <person name="Hajiyev E."/>
            <person name="Babayeva S."/>
            <person name="Izzatullayeva V."/>
            <person name="Mammadov A."/>
            <person name="Mammadov A."/>
            <person name="Sharifova S."/>
            <person name="Ojaghi J."/>
            <person name="Eynullazada K."/>
            <person name="Bayramov B."/>
            <person name="Abdulazimova A."/>
            <person name="Shahmuradov I."/>
        </authorList>
    </citation>
    <scope>NUCLEOTIDE SEQUENCE [LARGE SCALE GENOMIC DNA]</scope>
    <source>
        <strain evidence="2">cv. AG2017</strain>
        <tissue evidence="1">Leaf</tissue>
    </source>
</reference>
<dbReference type="EMBL" id="PGOL01001762">
    <property type="protein sequence ID" value="PKI54878.1"/>
    <property type="molecule type" value="Genomic_DNA"/>
</dbReference>
<sequence>MSGATNRDVTGGGVTEPTATHFEVSIDPSLNGHVLHQPRSPAPITGEKMGPHSKSSVFAADQLRILHSDMHCGMLCFCLPPCSCPYSSVLSTVISNVLCMSLALFPCPPLLAVARICFRAGPSQLFGAVKKIFKLFGWENPFRCPGNFVSVIGFSVFPHSMYSFFVPKNLSA</sequence>
<evidence type="ECO:0000313" key="1">
    <source>
        <dbReference type="EMBL" id="PKI54878.1"/>
    </source>
</evidence>